<dbReference type="AlphaFoldDB" id="A0A098S1G5"/>
<proteinExistence type="predicted"/>
<dbReference type="STRING" id="1524460.IX84_25165"/>
<evidence type="ECO:0000313" key="2">
    <source>
        <dbReference type="Proteomes" id="UP000029736"/>
    </source>
</evidence>
<protein>
    <submittedName>
        <fullName evidence="1">Uncharacterized protein</fullName>
    </submittedName>
</protein>
<accession>A0A098S1G5</accession>
<reference evidence="1 2" key="1">
    <citation type="journal article" date="2014" name="Int. J. Syst. Evol. Microbiol.">
        <title>Phaeodactylibacter xiamenensis gen. nov., sp. nov., a member of the family Saprospiraceae isolated from the marine alga Phaeodactylum tricornutum.</title>
        <authorList>
            <person name="Chen Z.Jr."/>
            <person name="Lei X."/>
            <person name="Lai Q."/>
            <person name="Li Y."/>
            <person name="Zhang B."/>
            <person name="Zhang J."/>
            <person name="Zhang H."/>
            <person name="Yang L."/>
            <person name="Zheng W."/>
            <person name="Tian Y."/>
            <person name="Yu Z."/>
            <person name="Xu H.Jr."/>
            <person name="Zheng T."/>
        </authorList>
    </citation>
    <scope>NUCLEOTIDE SEQUENCE [LARGE SCALE GENOMIC DNA]</scope>
    <source>
        <strain evidence="1 2">KD52</strain>
    </source>
</reference>
<dbReference type="Proteomes" id="UP000029736">
    <property type="component" value="Unassembled WGS sequence"/>
</dbReference>
<comment type="caution">
    <text evidence="1">The sequence shown here is derived from an EMBL/GenBank/DDBJ whole genome shotgun (WGS) entry which is preliminary data.</text>
</comment>
<sequence>MQHPQLSPDTLEQMLLAELENTWQEVDTLIREQEQARTSTAIIRQLHPKPYIWNRAFQYCKRRTASLYRLCKTNFGY</sequence>
<dbReference type="RefSeq" id="WP_044226863.1">
    <property type="nucleotide sequence ID" value="NZ_JBKAGJ010000022.1"/>
</dbReference>
<evidence type="ECO:0000313" key="1">
    <source>
        <dbReference type="EMBL" id="KGE85901.1"/>
    </source>
</evidence>
<keyword evidence="2" id="KW-1185">Reference proteome</keyword>
<organism evidence="1 2">
    <name type="scientific">Phaeodactylibacter xiamenensis</name>
    <dbReference type="NCBI Taxonomy" id="1524460"/>
    <lineage>
        <taxon>Bacteria</taxon>
        <taxon>Pseudomonadati</taxon>
        <taxon>Bacteroidota</taxon>
        <taxon>Saprospiria</taxon>
        <taxon>Saprospirales</taxon>
        <taxon>Haliscomenobacteraceae</taxon>
        <taxon>Phaeodactylibacter</taxon>
    </lineage>
</organism>
<gene>
    <name evidence="1" type="ORF">IX84_25165</name>
</gene>
<dbReference type="EMBL" id="JPOS01000083">
    <property type="protein sequence ID" value="KGE85901.1"/>
    <property type="molecule type" value="Genomic_DNA"/>
</dbReference>
<name>A0A098S1G5_9BACT</name>